<evidence type="ECO:0000313" key="2">
    <source>
        <dbReference type="EMBL" id="KAJ8951203.1"/>
    </source>
</evidence>
<comment type="caution">
    <text evidence="2">The sequence shown here is derived from an EMBL/GenBank/DDBJ whole genome shotgun (WGS) entry which is preliminary data.</text>
</comment>
<keyword evidence="1" id="KW-0175">Coiled coil</keyword>
<dbReference type="Proteomes" id="UP001162162">
    <property type="component" value="Unassembled WGS sequence"/>
</dbReference>
<proteinExistence type="predicted"/>
<gene>
    <name evidence="2" type="ORF">NQ318_010230</name>
</gene>
<sequence length="404" mass="42788">MIYCNETIADLPGRQHDKWRFILFFPGFYIMPSGFETPVNRARPCRLNVNMQPDQKTSRPSNLATRLTLPVTALLSAFTLQQMVSLAPVLNKKGELVVGIHADMDFRKMFRFFVFCVCAFKLETLHELPKFSELNFPSQPNQNPISVALASAGKTSRHHKNSLAPDSSAQSSHSVLSISGYGAGSIGGEFGKHDSSHDGKYSNGAELTSIAHSSAVQANNAVQNQQTAGSQAEFGIKSSLASAALGAAQTAQAALIGKQALVQNLRQQLGDAQLQLQSEIALYQKTEAAAQAALEATQQAQTQLRTLTAAVASAQGGSDQAELVAGEAANVAASQQSMVAEAEQRVAKIHAKLEEAAQDLQETESSAQKAKDSALIAQSNAATAGAAISAKGSRGGHSGGFHHY</sequence>
<dbReference type="PANTHER" id="PTHR37161">
    <property type="entry name" value="HDC10475"/>
    <property type="match status" value="1"/>
</dbReference>
<dbReference type="InterPro" id="IPR007999">
    <property type="entry name" value="DUF745"/>
</dbReference>
<feature type="coiled-coil region" evidence="1">
    <location>
        <begin position="339"/>
        <end position="373"/>
    </location>
</feature>
<protein>
    <submittedName>
        <fullName evidence="2">Uncharacterized protein</fullName>
    </submittedName>
</protein>
<name>A0AAV8YIV2_9CUCU</name>
<evidence type="ECO:0000256" key="1">
    <source>
        <dbReference type="SAM" id="Coils"/>
    </source>
</evidence>
<dbReference type="Pfam" id="PF05335">
    <property type="entry name" value="DUF745"/>
    <property type="match status" value="1"/>
</dbReference>
<dbReference type="AlphaFoldDB" id="A0AAV8YIV2"/>
<keyword evidence="3" id="KW-1185">Reference proteome</keyword>
<accession>A0AAV8YIV2</accession>
<evidence type="ECO:0000313" key="3">
    <source>
        <dbReference type="Proteomes" id="UP001162162"/>
    </source>
</evidence>
<dbReference type="PANTHER" id="PTHR37161:SF3">
    <property type="entry name" value="HDC10475"/>
    <property type="match status" value="1"/>
</dbReference>
<organism evidence="2 3">
    <name type="scientific">Aromia moschata</name>
    <dbReference type="NCBI Taxonomy" id="1265417"/>
    <lineage>
        <taxon>Eukaryota</taxon>
        <taxon>Metazoa</taxon>
        <taxon>Ecdysozoa</taxon>
        <taxon>Arthropoda</taxon>
        <taxon>Hexapoda</taxon>
        <taxon>Insecta</taxon>
        <taxon>Pterygota</taxon>
        <taxon>Neoptera</taxon>
        <taxon>Endopterygota</taxon>
        <taxon>Coleoptera</taxon>
        <taxon>Polyphaga</taxon>
        <taxon>Cucujiformia</taxon>
        <taxon>Chrysomeloidea</taxon>
        <taxon>Cerambycidae</taxon>
        <taxon>Cerambycinae</taxon>
        <taxon>Callichromatini</taxon>
        <taxon>Aromia</taxon>
    </lineage>
</organism>
<dbReference type="EMBL" id="JAPWTK010000088">
    <property type="protein sequence ID" value="KAJ8951203.1"/>
    <property type="molecule type" value="Genomic_DNA"/>
</dbReference>
<reference evidence="2" key="1">
    <citation type="journal article" date="2023" name="Insect Mol. Biol.">
        <title>Genome sequencing provides insights into the evolution of gene families encoding plant cell wall-degrading enzymes in longhorned beetles.</title>
        <authorList>
            <person name="Shin N.R."/>
            <person name="Okamura Y."/>
            <person name="Kirsch R."/>
            <person name="Pauchet Y."/>
        </authorList>
    </citation>
    <scope>NUCLEOTIDE SEQUENCE</scope>
    <source>
        <strain evidence="2">AMC_N1</strain>
    </source>
</reference>